<feature type="transmembrane region" description="Helical" evidence="1">
    <location>
        <begin position="63"/>
        <end position="80"/>
    </location>
</feature>
<protein>
    <recommendedName>
        <fullName evidence="2">Acyltransferase 3 domain-containing protein</fullName>
    </recommendedName>
</protein>
<dbReference type="AlphaFoldDB" id="A0A0F8W1I3"/>
<gene>
    <name evidence="3" type="ORF">LCGC14_3124670</name>
</gene>
<evidence type="ECO:0000313" key="3">
    <source>
        <dbReference type="EMBL" id="KKK50473.1"/>
    </source>
</evidence>
<reference evidence="3" key="1">
    <citation type="journal article" date="2015" name="Nature">
        <title>Complex archaea that bridge the gap between prokaryotes and eukaryotes.</title>
        <authorList>
            <person name="Spang A."/>
            <person name="Saw J.H."/>
            <person name="Jorgensen S.L."/>
            <person name="Zaremba-Niedzwiedzka K."/>
            <person name="Martijn J."/>
            <person name="Lind A.E."/>
            <person name="van Eijk R."/>
            <person name="Schleper C."/>
            <person name="Guy L."/>
            <person name="Ettema T.J."/>
        </authorList>
    </citation>
    <scope>NUCLEOTIDE SEQUENCE</scope>
</reference>
<keyword evidence="1" id="KW-0812">Transmembrane</keyword>
<feature type="transmembrane region" description="Helical" evidence="1">
    <location>
        <begin position="246"/>
        <end position="269"/>
    </location>
</feature>
<feature type="domain" description="Acyltransferase 3" evidence="2">
    <location>
        <begin position="29"/>
        <end position="297"/>
    </location>
</feature>
<feature type="transmembrane region" description="Helical" evidence="1">
    <location>
        <begin position="32"/>
        <end position="51"/>
    </location>
</feature>
<feature type="transmembrane region" description="Helical" evidence="1">
    <location>
        <begin position="281"/>
        <end position="297"/>
    </location>
</feature>
<feature type="transmembrane region" description="Helical" evidence="1">
    <location>
        <begin position="101"/>
        <end position="123"/>
    </location>
</feature>
<sequence>MTLKKTKTELELGETEKSLLEEKSTHYFQVDFLKAAMIFLVIFDHIVSWDIKGNIGVALWERISIPVFLVLMGFNMGISFQRKGHTSLKELYSWSYFKSKILRYIVPFLVLYGFSTLIGLILYQFNFNAMYLGQNYPQHGSIQLFTGFLPFWGPGNWFIPVIFGAILIFPLIYWAFTKKPILTLILSFAVEIAMQLIVFTFLGEITSWEESYIRYFFMTTVLFYLSAIALGIWFSIDYNLQSNRNIFMWILYPISLAYMIVYQFFGFRFMINDVPLIKGDYNLLVFPYSAFLLLLALR</sequence>
<feature type="non-terminal residue" evidence="3">
    <location>
        <position position="298"/>
    </location>
</feature>
<dbReference type="GO" id="GO:0016747">
    <property type="term" value="F:acyltransferase activity, transferring groups other than amino-acyl groups"/>
    <property type="evidence" value="ECO:0007669"/>
    <property type="project" value="InterPro"/>
</dbReference>
<comment type="caution">
    <text evidence="3">The sequence shown here is derived from an EMBL/GenBank/DDBJ whole genome shotgun (WGS) entry which is preliminary data.</text>
</comment>
<evidence type="ECO:0000259" key="2">
    <source>
        <dbReference type="Pfam" id="PF01757"/>
    </source>
</evidence>
<evidence type="ECO:0000256" key="1">
    <source>
        <dbReference type="SAM" id="Phobius"/>
    </source>
</evidence>
<organism evidence="3">
    <name type="scientific">marine sediment metagenome</name>
    <dbReference type="NCBI Taxonomy" id="412755"/>
    <lineage>
        <taxon>unclassified sequences</taxon>
        <taxon>metagenomes</taxon>
        <taxon>ecological metagenomes</taxon>
    </lineage>
</organism>
<name>A0A0F8W1I3_9ZZZZ</name>
<feature type="transmembrane region" description="Helical" evidence="1">
    <location>
        <begin position="183"/>
        <end position="203"/>
    </location>
</feature>
<dbReference type="EMBL" id="LAZR01068007">
    <property type="protein sequence ID" value="KKK50473.1"/>
    <property type="molecule type" value="Genomic_DNA"/>
</dbReference>
<keyword evidence="1" id="KW-0472">Membrane</keyword>
<dbReference type="InterPro" id="IPR002656">
    <property type="entry name" value="Acyl_transf_3_dom"/>
</dbReference>
<dbReference type="Pfam" id="PF01757">
    <property type="entry name" value="Acyl_transf_3"/>
    <property type="match status" value="1"/>
</dbReference>
<keyword evidence="1" id="KW-1133">Transmembrane helix</keyword>
<feature type="transmembrane region" description="Helical" evidence="1">
    <location>
        <begin position="215"/>
        <end position="234"/>
    </location>
</feature>
<proteinExistence type="predicted"/>
<accession>A0A0F8W1I3</accession>
<feature type="transmembrane region" description="Helical" evidence="1">
    <location>
        <begin position="157"/>
        <end position="176"/>
    </location>
</feature>